<evidence type="ECO:0000256" key="1">
    <source>
        <dbReference type="SAM" id="MobiDB-lite"/>
    </source>
</evidence>
<sequence length="114" mass="12798">ALDKTHLEGALPKEPAMGETSDRPEAPIITKGTIQDSSAFIQWENNPSAKIVAYAVYRFEANSKTPLRFGNITKNQFVDKDMKVGVAYRYQVVSVDKDGLESHPSKEVRLFLER</sequence>
<evidence type="ECO:0000259" key="2">
    <source>
        <dbReference type="PROSITE" id="PS50853"/>
    </source>
</evidence>
<comment type="caution">
    <text evidence="3">The sequence shown here is derived from an EMBL/GenBank/DDBJ whole genome shotgun (WGS) entry which is preliminary data.</text>
</comment>
<dbReference type="Proteomes" id="UP000272192">
    <property type="component" value="Unassembled WGS sequence"/>
</dbReference>
<organism evidence="3 4">
    <name type="scientific">Helicobacter pylori</name>
    <name type="common">Campylobacter pylori</name>
    <dbReference type="NCBI Taxonomy" id="210"/>
    <lineage>
        <taxon>Bacteria</taxon>
        <taxon>Pseudomonadati</taxon>
        <taxon>Campylobacterota</taxon>
        <taxon>Epsilonproteobacteria</taxon>
        <taxon>Campylobacterales</taxon>
        <taxon>Helicobacteraceae</taxon>
        <taxon>Helicobacter</taxon>
    </lineage>
</organism>
<feature type="non-terminal residue" evidence="3">
    <location>
        <position position="1"/>
    </location>
</feature>
<dbReference type="InterPro" id="IPR013783">
    <property type="entry name" value="Ig-like_fold"/>
</dbReference>
<feature type="domain" description="Fibronectin type-III" evidence="2">
    <location>
        <begin position="23"/>
        <end position="114"/>
    </location>
</feature>
<dbReference type="SUPFAM" id="SSF49265">
    <property type="entry name" value="Fibronectin type III"/>
    <property type="match status" value="1"/>
</dbReference>
<dbReference type="EMBL" id="QELB01000060">
    <property type="protein sequence ID" value="RKU95699.1"/>
    <property type="molecule type" value="Genomic_DNA"/>
</dbReference>
<dbReference type="PROSITE" id="PS50853">
    <property type="entry name" value="FN3"/>
    <property type="match status" value="1"/>
</dbReference>
<accession>A0A7Z6SSK0</accession>
<evidence type="ECO:0000313" key="4">
    <source>
        <dbReference type="Proteomes" id="UP000272192"/>
    </source>
</evidence>
<proteinExistence type="predicted"/>
<name>A0A7Z6SSK0_HELPX</name>
<evidence type="ECO:0000313" key="3">
    <source>
        <dbReference type="EMBL" id="RKU95699.1"/>
    </source>
</evidence>
<feature type="region of interest" description="Disordered" evidence="1">
    <location>
        <begin position="1"/>
        <end position="24"/>
    </location>
</feature>
<dbReference type="InterPro" id="IPR036116">
    <property type="entry name" value="FN3_sf"/>
</dbReference>
<gene>
    <name evidence="3" type="ORF">DB721_03140</name>
</gene>
<protein>
    <recommendedName>
        <fullName evidence="2">Fibronectin type-III domain-containing protein</fullName>
    </recommendedName>
</protein>
<dbReference type="InterPro" id="IPR003961">
    <property type="entry name" value="FN3_dom"/>
</dbReference>
<reference evidence="3 4" key="1">
    <citation type="submission" date="2018-04" db="EMBL/GenBank/DDBJ databases">
        <title>Complete genome sequences of Helicobacter pylori.</title>
        <authorList>
            <person name="Palau M."/>
            <person name="Minana-Galbis D."/>
        </authorList>
    </citation>
    <scope>NUCLEOTIDE SEQUENCE [LARGE SCALE GENOMIC DNA]</scope>
    <source>
        <strain evidence="3 4">B518</strain>
    </source>
</reference>
<dbReference type="Gene3D" id="2.60.40.10">
    <property type="entry name" value="Immunoglobulins"/>
    <property type="match status" value="1"/>
</dbReference>
<dbReference type="AlphaFoldDB" id="A0A7Z6SSK0"/>